<sequence>MSKWVWVYTVCTIAGLGIWFLPLTLSTSTPPSLEKVEDPPLDVQQTKISFANKTDNSELVEELAQQLRKELGESINHVEIQVGLVDFRQYLREKYQDKTDSLFNSVINHAFPSYAESIFSNLSQMETYENWLLAEMKSFLSMTFEEKQIAIWAKRRELFASDADILWSAELDEREQKMANTKKSIELLNQAYDMEIDQRLYALKTTIETNFSEQVGGKILSPSMLASTFFSLDSVQHDLEKMSPYERSLQLANIRRDLGFSERQVEEAALKDEKNELRWQVGYQYMAERQALLSSLTDEELSNELKHLRISYFGDEASTLEKEEQQGFYRFKRPRVYGRN</sequence>
<comment type="caution">
    <text evidence="1">The sequence shown here is derived from an EMBL/GenBank/DDBJ whole genome shotgun (WGS) entry which is preliminary data.</text>
</comment>
<accession>A0A7Y4A1B5</accession>
<dbReference type="Proteomes" id="UP000565719">
    <property type="component" value="Unassembled WGS sequence"/>
</dbReference>
<dbReference type="AlphaFoldDB" id="A0A7Y4A1B5"/>
<gene>
    <name evidence="1" type="ORF">F0225_13155</name>
</gene>
<evidence type="ECO:0000313" key="1">
    <source>
        <dbReference type="EMBL" id="NOH72279.1"/>
    </source>
</evidence>
<protein>
    <recommendedName>
        <fullName evidence="3">Lipase modulator</fullName>
    </recommendedName>
</protein>
<dbReference type="RefSeq" id="WP_171361458.1">
    <property type="nucleotide sequence ID" value="NZ_VTXC01000035.1"/>
</dbReference>
<dbReference type="EMBL" id="VTXC01000035">
    <property type="protein sequence ID" value="NOH72279.1"/>
    <property type="molecule type" value="Genomic_DNA"/>
</dbReference>
<evidence type="ECO:0000313" key="2">
    <source>
        <dbReference type="Proteomes" id="UP000565719"/>
    </source>
</evidence>
<name>A0A7Y4A1B5_9VIBR</name>
<reference evidence="1 2" key="1">
    <citation type="submission" date="2019-09" db="EMBL/GenBank/DDBJ databases">
        <title>Draft genome sequencing and comparative genomics of hatchery-associated Vibrios.</title>
        <authorList>
            <person name="Kehlet-Delgado H."/>
            <person name="Mueller R.S."/>
        </authorList>
    </citation>
    <scope>NUCLEOTIDE SEQUENCE [LARGE SCALE GENOMIC DNA]</scope>
    <source>
        <strain evidence="1 2">99-46-Y</strain>
    </source>
</reference>
<evidence type="ECO:0008006" key="3">
    <source>
        <dbReference type="Google" id="ProtNLM"/>
    </source>
</evidence>
<proteinExistence type="predicted"/>
<organism evidence="1 2">
    <name type="scientific">Vibrio pectenicida</name>
    <dbReference type="NCBI Taxonomy" id="62763"/>
    <lineage>
        <taxon>Bacteria</taxon>
        <taxon>Pseudomonadati</taxon>
        <taxon>Pseudomonadota</taxon>
        <taxon>Gammaproteobacteria</taxon>
        <taxon>Vibrionales</taxon>
        <taxon>Vibrionaceae</taxon>
        <taxon>Vibrio</taxon>
    </lineage>
</organism>